<evidence type="ECO:0000313" key="4">
    <source>
        <dbReference type="Proteomes" id="UP000233551"/>
    </source>
</evidence>
<name>A0A218WNR6_PUNGR</name>
<dbReference type="Proteomes" id="UP000197138">
    <property type="component" value="Unassembled WGS sequence"/>
</dbReference>
<proteinExistence type="predicted"/>
<protein>
    <submittedName>
        <fullName evidence="1">Uncharacterized protein</fullName>
    </submittedName>
</protein>
<dbReference type="AlphaFoldDB" id="A0A218WNR6"/>
<accession>A0A218WNR6</accession>
<sequence length="133" mass="15645">MRIREPFNKRDRASKEFEVYPTLNSIGRSLKSTEKTSRKSGRWLKLAFQTSEALQCEEELGSKEGRPLFMFNESIYLGSPKDEEKKKKKEAAIPSFDELTGPYHEQLGLDIFISKASWLRARLWWWQIQSLRT</sequence>
<reference evidence="2 4" key="3">
    <citation type="submission" date="2017-11" db="EMBL/GenBank/DDBJ databases">
        <title>De-novo sequencing of pomegranate (Punica granatum L.) genome.</title>
        <authorList>
            <person name="Akparov Z."/>
            <person name="Amiraslanov A."/>
            <person name="Hajiyeva S."/>
            <person name="Abbasov M."/>
            <person name="Kaur K."/>
            <person name="Hamwieh A."/>
            <person name="Solovyev V."/>
            <person name="Salamov A."/>
            <person name="Braich B."/>
            <person name="Kosarev P."/>
            <person name="Mahmoud A."/>
            <person name="Hajiyev E."/>
            <person name="Babayeva S."/>
            <person name="Izzatullayeva V."/>
            <person name="Mammadov A."/>
            <person name="Mammadov A."/>
            <person name="Sharifova S."/>
            <person name="Ojaghi J."/>
            <person name="Eynullazada K."/>
            <person name="Bayramov B."/>
            <person name="Abdulazimova A."/>
            <person name="Shahmuradov I."/>
        </authorList>
    </citation>
    <scope>NUCLEOTIDE SEQUENCE [LARGE SCALE GENOMIC DNA]</scope>
    <source>
        <strain evidence="2">AG2017</strain>
        <strain evidence="4">cv. AG2017</strain>
        <tissue evidence="2">Leaf</tissue>
    </source>
</reference>
<dbReference type="Proteomes" id="UP000233551">
    <property type="component" value="Unassembled WGS sequence"/>
</dbReference>
<comment type="caution">
    <text evidence="1">The sequence shown here is derived from an EMBL/GenBank/DDBJ whole genome shotgun (WGS) entry which is preliminary data.</text>
</comment>
<keyword evidence="4" id="KW-1185">Reference proteome</keyword>
<reference evidence="3" key="1">
    <citation type="journal article" date="2017" name="Plant J.">
        <title>The pomegranate (Punica granatum L.) genome and the genomics of punicalagin biosynthesis.</title>
        <authorList>
            <person name="Qin G."/>
            <person name="Xu C."/>
            <person name="Ming R."/>
            <person name="Tang H."/>
            <person name="Guyot R."/>
            <person name="Kramer E.M."/>
            <person name="Hu Y."/>
            <person name="Yi X."/>
            <person name="Qi Y."/>
            <person name="Xu X."/>
            <person name="Gao Z."/>
            <person name="Pan H."/>
            <person name="Jian J."/>
            <person name="Tian Y."/>
            <person name="Yue Z."/>
            <person name="Xu Y."/>
        </authorList>
    </citation>
    <scope>NUCLEOTIDE SEQUENCE [LARGE SCALE GENOMIC DNA]</scope>
    <source>
        <strain evidence="3">cv. Dabenzi</strain>
    </source>
</reference>
<reference evidence="1" key="2">
    <citation type="submission" date="2017-06" db="EMBL/GenBank/DDBJ databases">
        <title>The pomegranate genome and the genomics of punicalagin biosynthesis.</title>
        <authorList>
            <person name="Xu C."/>
        </authorList>
    </citation>
    <scope>NUCLEOTIDE SEQUENCE [LARGE SCALE GENOMIC DNA]</scope>
    <source>
        <tissue evidence="1">Fresh leaf</tissue>
    </source>
</reference>
<dbReference type="EMBL" id="PGOL01000468">
    <property type="protein sequence ID" value="PKI70168.1"/>
    <property type="molecule type" value="Genomic_DNA"/>
</dbReference>
<gene>
    <name evidence="1" type="ORF">CDL15_Pgr008577</name>
    <name evidence="2" type="ORF">CRG98_009418</name>
</gene>
<evidence type="ECO:0000313" key="3">
    <source>
        <dbReference type="Proteomes" id="UP000197138"/>
    </source>
</evidence>
<evidence type="ECO:0000313" key="2">
    <source>
        <dbReference type="EMBL" id="PKI70168.1"/>
    </source>
</evidence>
<dbReference type="EMBL" id="MTKT01003794">
    <property type="protein sequence ID" value="OWM74263.1"/>
    <property type="molecule type" value="Genomic_DNA"/>
</dbReference>
<evidence type="ECO:0000313" key="1">
    <source>
        <dbReference type="EMBL" id="OWM74263.1"/>
    </source>
</evidence>
<organism evidence="1 3">
    <name type="scientific">Punica granatum</name>
    <name type="common">Pomegranate</name>
    <dbReference type="NCBI Taxonomy" id="22663"/>
    <lineage>
        <taxon>Eukaryota</taxon>
        <taxon>Viridiplantae</taxon>
        <taxon>Streptophyta</taxon>
        <taxon>Embryophyta</taxon>
        <taxon>Tracheophyta</taxon>
        <taxon>Spermatophyta</taxon>
        <taxon>Magnoliopsida</taxon>
        <taxon>eudicotyledons</taxon>
        <taxon>Gunneridae</taxon>
        <taxon>Pentapetalae</taxon>
        <taxon>rosids</taxon>
        <taxon>malvids</taxon>
        <taxon>Myrtales</taxon>
        <taxon>Lythraceae</taxon>
        <taxon>Punica</taxon>
    </lineage>
</organism>